<reference evidence="2" key="1">
    <citation type="submission" date="2018-11" db="EMBL/GenBank/DDBJ databases">
        <authorList>
            <consortium name="Genoscope - CEA"/>
            <person name="William W."/>
        </authorList>
    </citation>
    <scope>NUCLEOTIDE SEQUENCE</scope>
</reference>
<dbReference type="InterPro" id="IPR044828">
    <property type="entry name" value="TSJT1-like"/>
</dbReference>
<protein>
    <recommendedName>
        <fullName evidence="1">DUF3700 domain-containing protein</fullName>
    </recommendedName>
</protein>
<dbReference type="Gene3D" id="3.60.20.10">
    <property type="entry name" value="Glutamine Phosphoribosylpyrophosphate, subunit 1, domain 1"/>
    <property type="match status" value="1"/>
</dbReference>
<dbReference type="SMART" id="SM01172">
    <property type="entry name" value="DUF3700"/>
    <property type="match status" value="1"/>
</dbReference>
<dbReference type="PANTHER" id="PTHR45952:SF4">
    <property type="entry name" value="ALUMINUM INDUCED PROTEIN WITH YGL AND LRDR MOTIFS"/>
    <property type="match status" value="1"/>
</dbReference>
<organism evidence="2">
    <name type="scientific">Brassica oleracea</name>
    <name type="common">Wild cabbage</name>
    <dbReference type="NCBI Taxonomy" id="3712"/>
    <lineage>
        <taxon>Eukaryota</taxon>
        <taxon>Viridiplantae</taxon>
        <taxon>Streptophyta</taxon>
        <taxon>Embryophyta</taxon>
        <taxon>Tracheophyta</taxon>
        <taxon>Spermatophyta</taxon>
        <taxon>Magnoliopsida</taxon>
        <taxon>eudicotyledons</taxon>
        <taxon>Gunneridae</taxon>
        <taxon>Pentapetalae</taxon>
        <taxon>rosids</taxon>
        <taxon>malvids</taxon>
        <taxon>Brassicales</taxon>
        <taxon>Brassicaceae</taxon>
        <taxon>Brassiceae</taxon>
        <taxon>Brassica</taxon>
    </lineage>
</organism>
<dbReference type="InterPro" id="IPR024286">
    <property type="entry name" value="DUF3700"/>
</dbReference>
<dbReference type="SUPFAM" id="SSF56235">
    <property type="entry name" value="N-terminal nucleophile aminohydrolases (Ntn hydrolases)"/>
    <property type="match status" value="1"/>
</dbReference>
<dbReference type="PANTHER" id="PTHR45952">
    <property type="entry name" value="ALUMINUM INDUCED PROTEIN WITH YGL AND LRDR MOTIFS"/>
    <property type="match status" value="1"/>
</dbReference>
<sequence length="222" mass="24717">MLAVFHKSLAEPSVKLMGAVVFENPPTEQSEETMKELSRLFKDEHHDPMAIHLLPYCILNTALDHQSVITPSVLTVKDDVVCLFRGTFENRAEIATLYKLPTPKNDSAVVIWAYNKFCNQEDETKWLDAVKGFKGGFSFVMYDAKKKALFVTSGLDGIPCFWGLGPQGTLLFSSCLEIASTKCESFYGQLPKGCYYASGKGLRSFESPDVVLKAQFVPPDNQ</sequence>
<name>A0A3P6EA10_BRAOL</name>
<evidence type="ECO:0000313" key="2">
    <source>
        <dbReference type="EMBL" id="VDD28309.1"/>
    </source>
</evidence>
<dbReference type="AlphaFoldDB" id="A0A3P6EA10"/>
<dbReference type="Pfam" id="PF12481">
    <property type="entry name" value="DUF3700"/>
    <property type="match status" value="1"/>
</dbReference>
<gene>
    <name evidence="2" type="ORF">BOLC9T53632H</name>
</gene>
<dbReference type="InterPro" id="IPR029055">
    <property type="entry name" value="Ntn_hydrolases_N"/>
</dbReference>
<accession>A0A3P6EA10</accession>
<dbReference type="EMBL" id="LR031875">
    <property type="protein sequence ID" value="VDD28309.1"/>
    <property type="molecule type" value="Genomic_DNA"/>
</dbReference>
<evidence type="ECO:0000259" key="1">
    <source>
        <dbReference type="SMART" id="SM01172"/>
    </source>
</evidence>
<feature type="domain" description="DUF3700" evidence="1">
    <location>
        <begin position="2"/>
        <end position="217"/>
    </location>
</feature>
<proteinExistence type="predicted"/>